<dbReference type="InterPro" id="IPR007809">
    <property type="entry name" value="FlgN-like"/>
</dbReference>
<keyword evidence="1" id="KW-1005">Bacterial flagellum biogenesis</keyword>
<dbReference type="Gene3D" id="1.20.58.300">
    <property type="entry name" value="FlgN-like"/>
    <property type="match status" value="1"/>
</dbReference>
<dbReference type="KEGG" id="csq:CSCA_3198"/>
<keyword evidence="3" id="KW-1185">Reference proteome</keyword>
<evidence type="ECO:0000313" key="3">
    <source>
        <dbReference type="Proteomes" id="UP000033115"/>
    </source>
</evidence>
<dbReference type="SUPFAM" id="SSF140566">
    <property type="entry name" value="FlgN-like"/>
    <property type="match status" value="1"/>
</dbReference>
<dbReference type="HOGENOM" id="CLU_153720_0_0_9"/>
<dbReference type="InterPro" id="IPR036679">
    <property type="entry name" value="FlgN-like_sf"/>
</dbReference>
<dbReference type="EMBL" id="CP009933">
    <property type="protein sequence ID" value="AKA70323.1"/>
    <property type="molecule type" value="Genomic_DNA"/>
</dbReference>
<proteinExistence type="predicted"/>
<dbReference type="RefSeq" id="WP_029162532.1">
    <property type="nucleotide sequence ID" value="NZ_CP009933.1"/>
</dbReference>
<dbReference type="GO" id="GO:0044780">
    <property type="term" value="P:bacterial-type flagellum assembly"/>
    <property type="evidence" value="ECO:0007669"/>
    <property type="project" value="InterPro"/>
</dbReference>
<protein>
    <submittedName>
        <fullName evidence="2">FlgN family protein</fullName>
    </submittedName>
</protein>
<evidence type="ECO:0000256" key="1">
    <source>
        <dbReference type="ARBA" id="ARBA00022795"/>
    </source>
</evidence>
<reference evidence="2 3" key="1">
    <citation type="journal article" date="2015" name="J. Biotechnol.">
        <title>Complete genome sequence of a malodorant-producing acetogen, Clostridium scatologenes ATCC 25775(T).</title>
        <authorList>
            <person name="Zhu Z."/>
            <person name="Guo T."/>
            <person name="Zheng H."/>
            <person name="Song T."/>
            <person name="Ouyang P."/>
            <person name="Xie J."/>
        </authorList>
    </citation>
    <scope>NUCLEOTIDE SEQUENCE [LARGE SCALE GENOMIC DNA]</scope>
    <source>
        <strain evidence="2 3">ATCC 25775</strain>
    </source>
</reference>
<dbReference type="Proteomes" id="UP000033115">
    <property type="component" value="Chromosome"/>
</dbReference>
<gene>
    <name evidence="2" type="ORF">CSCA_3198</name>
</gene>
<dbReference type="Pfam" id="PF05130">
    <property type="entry name" value="FlgN"/>
    <property type="match status" value="1"/>
</dbReference>
<evidence type="ECO:0000313" key="2">
    <source>
        <dbReference type="EMBL" id="AKA70323.1"/>
    </source>
</evidence>
<accession>A0A0E3JPL5</accession>
<dbReference type="AlphaFoldDB" id="A0A0E3JPL5"/>
<organism evidence="2 3">
    <name type="scientific">Clostridium scatologenes</name>
    <dbReference type="NCBI Taxonomy" id="1548"/>
    <lineage>
        <taxon>Bacteria</taxon>
        <taxon>Bacillati</taxon>
        <taxon>Bacillota</taxon>
        <taxon>Clostridia</taxon>
        <taxon>Eubacteriales</taxon>
        <taxon>Clostridiaceae</taxon>
        <taxon>Clostridium</taxon>
    </lineage>
</organism>
<name>A0A0E3JPL5_CLOSL</name>
<sequence length="136" mass="15761">MNASELNSVMNEEHKALQTLLSCLDEQFQHLTKREVFALDAVRSKIEQSSRVLASLEMKRRSLTNGKEMSEIVLELKDGELEKNYRNIKKLLDMVVLQKDTNDVLIKQQLGFTTQMLNFLNPNKAPKTYNSYGRRK</sequence>
<dbReference type="STRING" id="1548.CSCA_3198"/>